<organism evidence="2 3">
    <name type="scientific">Brevibacillus fluminis</name>
    <dbReference type="NCBI Taxonomy" id="511487"/>
    <lineage>
        <taxon>Bacteria</taxon>
        <taxon>Bacillati</taxon>
        <taxon>Bacillota</taxon>
        <taxon>Bacilli</taxon>
        <taxon>Bacillales</taxon>
        <taxon>Paenibacillaceae</taxon>
        <taxon>Brevibacillus</taxon>
    </lineage>
</organism>
<keyword evidence="3" id="KW-1185">Reference proteome</keyword>
<dbReference type="RefSeq" id="WP_122919750.1">
    <property type="nucleotide sequence ID" value="NZ_RHHQ01000017.1"/>
</dbReference>
<name>A0A3M8DB23_9BACL</name>
<gene>
    <name evidence="2" type="ORF">EDM56_20340</name>
</gene>
<sequence length="74" mass="8589">MAKSKAQKQRDKLVREGRRNPADNRSLFALVDMRSRRTKTKAEQWNQVKHKGRSFQESGDDRPCFLSVACCMGF</sequence>
<dbReference type="Proteomes" id="UP000271031">
    <property type="component" value="Unassembled WGS sequence"/>
</dbReference>
<accession>A0A3M8DB23</accession>
<comment type="caution">
    <text evidence="2">The sequence shown here is derived from an EMBL/GenBank/DDBJ whole genome shotgun (WGS) entry which is preliminary data.</text>
</comment>
<evidence type="ECO:0000313" key="3">
    <source>
        <dbReference type="Proteomes" id="UP000271031"/>
    </source>
</evidence>
<feature type="region of interest" description="Disordered" evidence="1">
    <location>
        <begin position="1"/>
        <end position="24"/>
    </location>
</feature>
<protein>
    <submittedName>
        <fullName evidence="2">Uncharacterized protein</fullName>
    </submittedName>
</protein>
<dbReference type="EMBL" id="RHHQ01000017">
    <property type="protein sequence ID" value="RNB84467.1"/>
    <property type="molecule type" value="Genomic_DNA"/>
</dbReference>
<proteinExistence type="predicted"/>
<feature type="compositionally biased region" description="Basic and acidic residues" evidence="1">
    <location>
        <begin position="8"/>
        <end position="22"/>
    </location>
</feature>
<reference evidence="2 3" key="1">
    <citation type="submission" date="2018-10" db="EMBL/GenBank/DDBJ databases">
        <title>Phylogenomics of Brevibacillus.</title>
        <authorList>
            <person name="Dunlap C."/>
        </authorList>
    </citation>
    <scope>NUCLEOTIDE SEQUENCE [LARGE SCALE GENOMIC DNA]</scope>
    <source>
        <strain evidence="2 3">JCM 15716</strain>
    </source>
</reference>
<evidence type="ECO:0000256" key="1">
    <source>
        <dbReference type="SAM" id="MobiDB-lite"/>
    </source>
</evidence>
<dbReference type="AlphaFoldDB" id="A0A3M8DB23"/>
<evidence type="ECO:0000313" key="2">
    <source>
        <dbReference type="EMBL" id="RNB84467.1"/>
    </source>
</evidence>
<dbReference type="OrthoDB" id="2365803at2"/>